<dbReference type="OrthoDB" id="8075301at2"/>
<protein>
    <submittedName>
        <fullName evidence="1">Uncharacterized protein</fullName>
    </submittedName>
</protein>
<gene>
    <name evidence="1" type="ORF">SAMN04487779_10179</name>
</gene>
<reference evidence="1 2" key="1">
    <citation type="submission" date="2016-10" db="EMBL/GenBank/DDBJ databases">
        <authorList>
            <person name="de Groot N.N."/>
        </authorList>
    </citation>
    <scope>NUCLEOTIDE SEQUENCE [LARGE SCALE GENOMIC DNA]</scope>
    <source>
        <strain evidence="1 2">CPCC 100156</strain>
    </source>
</reference>
<accession>A0A1G6ZL19</accession>
<dbReference type="STRING" id="938405.SAMN02927895_03009"/>
<dbReference type="AlphaFoldDB" id="A0A1G6ZL19"/>
<keyword evidence="2" id="KW-1185">Reference proteome</keyword>
<evidence type="ECO:0000313" key="1">
    <source>
        <dbReference type="EMBL" id="SDE03464.1"/>
    </source>
</evidence>
<dbReference type="EMBL" id="FMZX01000017">
    <property type="protein sequence ID" value="SDE03464.1"/>
    <property type="molecule type" value="Genomic_DNA"/>
</dbReference>
<dbReference type="RefSeq" id="WP_090564961.1">
    <property type="nucleotide sequence ID" value="NZ_FMXZ01000007.1"/>
</dbReference>
<name>A0A1G6ZL19_9PROT</name>
<proteinExistence type="predicted"/>
<sequence length="141" mass="16020">MPPIDPIEPVNMTPVNYENWGKLVKTWATGEDYIQNGHKYPVPKTLDEVKRQLRAANTGLELPARIQHLQVVVGRSDTLLLRLPPPDLVKASEKRLETKDYSLPPFYNDHYGTAAPELPDKTARMKFHAQRIGDYSIANCQ</sequence>
<dbReference type="Proteomes" id="UP000198925">
    <property type="component" value="Unassembled WGS sequence"/>
</dbReference>
<evidence type="ECO:0000313" key="2">
    <source>
        <dbReference type="Proteomes" id="UP000198925"/>
    </source>
</evidence>
<organism evidence="1 2">
    <name type="scientific">Belnapia rosea</name>
    <dbReference type="NCBI Taxonomy" id="938405"/>
    <lineage>
        <taxon>Bacteria</taxon>
        <taxon>Pseudomonadati</taxon>
        <taxon>Pseudomonadota</taxon>
        <taxon>Alphaproteobacteria</taxon>
        <taxon>Acetobacterales</taxon>
        <taxon>Roseomonadaceae</taxon>
        <taxon>Belnapia</taxon>
    </lineage>
</organism>